<evidence type="ECO:0000313" key="2">
    <source>
        <dbReference type="Proteomes" id="UP000683360"/>
    </source>
</evidence>
<dbReference type="SUPFAM" id="SSF101898">
    <property type="entry name" value="NHL repeat"/>
    <property type="match status" value="1"/>
</dbReference>
<dbReference type="Proteomes" id="UP000683360">
    <property type="component" value="Unassembled WGS sequence"/>
</dbReference>
<dbReference type="InterPro" id="IPR011042">
    <property type="entry name" value="6-blade_b-propeller_TolB-like"/>
</dbReference>
<gene>
    <name evidence="1" type="ORF">MEDL_37433</name>
</gene>
<sequence length="192" mass="21985">MIDQAQIQVRGSMRTIHDVNHQLKLKFDVRPQGQTTGCLMMSDGRIFITDFWKTGKLVEYDDRGEYVRDVQTKSKSYDITEIDTDRIAVTYPNSNCIEILNIKETTVEAKIGCKGRCFGLSHYNGNIFTIVQDHGILMMDLSGTILQTINIDIHSSVYFITVTDDKLYYTDESRNTVNCCNLAGEKDMDFRK</sequence>
<keyword evidence="2" id="KW-1185">Reference proteome</keyword>
<dbReference type="AlphaFoldDB" id="A0A8S3T016"/>
<evidence type="ECO:0000313" key="1">
    <source>
        <dbReference type="EMBL" id="CAG2224255.1"/>
    </source>
</evidence>
<dbReference type="Gene3D" id="2.120.10.30">
    <property type="entry name" value="TolB, C-terminal domain"/>
    <property type="match status" value="1"/>
</dbReference>
<name>A0A8S3T016_MYTED</name>
<comment type="caution">
    <text evidence="1">The sequence shown here is derived from an EMBL/GenBank/DDBJ whole genome shotgun (WGS) entry which is preliminary data.</text>
</comment>
<reference evidence="1" key="1">
    <citation type="submission" date="2021-03" db="EMBL/GenBank/DDBJ databases">
        <authorList>
            <person name="Bekaert M."/>
        </authorList>
    </citation>
    <scope>NUCLEOTIDE SEQUENCE</scope>
</reference>
<dbReference type="EMBL" id="CAJPWZ010001798">
    <property type="protein sequence ID" value="CAG2224255.1"/>
    <property type="molecule type" value="Genomic_DNA"/>
</dbReference>
<proteinExistence type="predicted"/>
<accession>A0A8S3T016</accession>
<dbReference type="OrthoDB" id="10401069at2759"/>
<organism evidence="1 2">
    <name type="scientific">Mytilus edulis</name>
    <name type="common">Blue mussel</name>
    <dbReference type="NCBI Taxonomy" id="6550"/>
    <lineage>
        <taxon>Eukaryota</taxon>
        <taxon>Metazoa</taxon>
        <taxon>Spiralia</taxon>
        <taxon>Lophotrochozoa</taxon>
        <taxon>Mollusca</taxon>
        <taxon>Bivalvia</taxon>
        <taxon>Autobranchia</taxon>
        <taxon>Pteriomorphia</taxon>
        <taxon>Mytilida</taxon>
        <taxon>Mytiloidea</taxon>
        <taxon>Mytilidae</taxon>
        <taxon>Mytilinae</taxon>
        <taxon>Mytilus</taxon>
    </lineage>
</organism>
<protein>
    <submittedName>
        <fullName evidence="1">Uncharacterized protein</fullName>
    </submittedName>
</protein>